<accession>A0A2W5SUQ5</accession>
<keyword evidence="1" id="KW-0808">Transferase</keyword>
<reference evidence="1 2" key="1">
    <citation type="submission" date="2017-08" db="EMBL/GenBank/DDBJ databases">
        <title>Infants hospitalized years apart are colonized by the same room-sourced microbial strains.</title>
        <authorList>
            <person name="Brooks B."/>
            <person name="Olm M.R."/>
            <person name="Firek B.A."/>
            <person name="Baker R."/>
            <person name="Thomas B.C."/>
            <person name="Morowitz M.J."/>
            <person name="Banfield J.F."/>
        </authorList>
    </citation>
    <scope>NUCLEOTIDE SEQUENCE [LARGE SCALE GENOMIC DNA]</scope>
    <source>
        <strain evidence="1">S2_003_000_R1_3</strain>
    </source>
</reference>
<dbReference type="EMBL" id="QFRA01000002">
    <property type="protein sequence ID" value="PZR06532.1"/>
    <property type="molecule type" value="Genomic_DNA"/>
</dbReference>
<evidence type="ECO:0000313" key="1">
    <source>
        <dbReference type="EMBL" id="PZR06532.1"/>
    </source>
</evidence>
<dbReference type="GO" id="GO:0008483">
    <property type="term" value="F:transaminase activity"/>
    <property type="evidence" value="ECO:0007669"/>
    <property type="project" value="UniProtKB-KW"/>
</dbReference>
<organism evidence="1 2">
    <name type="scientific">Corynebacterium kroppenstedtii</name>
    <dbReference type="NCBI Taxonomy" id="161879"/>
    <lineage>
        <taxon>Bacteria</taxon>
        <taxon>Bacillati</taxon>
        <taxon>Actinomycetota</taxon>
        <taxon>Actinomycetes</taxon>
        <taxon>Mycobacteriales</taxon>
        <taxon>Corynebacteriaceae</taxon>
        <taxon>Corynebacterium</taxon>
    </lineage>
</organism>
<proteinExistence type="predicted"/>
<name>A0A2W5SUQ5_9CORY</name>
<comment type="caution">
    <text evidence="1">The sequence shown here is derived from an EMBL/GenBank/DDBJ whole genome shotgun (WGS) entry which is preliminary data.</text>
</comment>
<sequence>MYNGNMNVTDIFVDFASRPIDAAKGLPDLTAAQLNAHPGGQDNSIAWLLWHAGREVDMQLSQLNGSEQIWTTQGFKECFALDNGDSLGYGHSAEEARSIVVNNQELLVSYVTETLNALIVYAKSGIDWDEVIDRDWTPEVTRGVRMVSIVDDAAQHVGQAAYIAGMPEL</sequence>
<evidence type="ECO:0000313" key="2">
    <source>
        <dbReference type="Proteomes" id="UP000249432"/>
    </source>
</evidence>
<dbReference type="AlphaFoldDB" id="A0A2W5SUQ5"/>
<dbReference type="SUPFAM" id="SSF109854">
    <property type="entry name" value="DinB/YfiT-like putative metalloenzymes"/>
    <property type="match status" value="1"/>
</dbReference>
<dbReference type="Proteomes" id="UP000249432">
    <property type="component" value="Unassembled WGS sequence"/>
</dbReference>
<dbReference type="Gene3D" id="1.20.120.450">
    <property type="entry name" value="dinb family like domain"/>
    <property type="match status" value="1"/>
</dbReference>
<protein>
    <submittedName>
        <fullName evidence="1">Aspartate/tyrosine/aromatic aminotransferase</fullName>
    </submittedName>
</protein>
<gene>
    <name evidence="1" type="ORF">DI525_01855</name>
</gene>
<dbReference type="InterPro" id="IPR034660">
    <property type="entry name" value="DinB/YfiT-like"/>
</dbReference>
<keyword evidence="1" id="KW-0032">Aminotransferase</keyword>